<dbReference type="UniPathway" id="UPA00253">
    <property type="reaction ID" value="UER00332"/>
</dbReference>
<comment type="catalytic activity">
    <reaction evidence="13">
        <text>P(1),P(4)-bis(5'-adenosyl) tetraphosphate + H2O = 2 ADP + 2 H(+)</text>
        <dbReference type="Rhea" id="RHEA:24252"/>
        <dbReference type="ChEBI" id="CHEBI:15377"/>
        <dbReference type="ChEBI" id="CHEBI:15378"/>
        <dbReference type="ChEBI" id="CHEBI:58141"/>
        <dbReference type="ChEBI" id="CHEBI:456216"/>
        <dbReference type="EC" id="3.6.1.41"/>
    </reaction>
</comment>
<accession>A0A846U472</accession>
<comment type="similarity">
    <text evidence="14">Belongs to the NadD family.</text>
</comment>
<dbReference type="Gene3D" id="3.40.50.620">
    <property type="entry name" value="HUPs"/>
    <property type="match status" value="1"/>
</dbReference>
<keyword evidence="11 14" id="KW-0520">NAD</keyword>
<dbReference type="NCBIfam" id="TIGR00482">
    <property type="entry name" value="nicotinate (nicotinamide) nucleotide adenylyltransferase"/>
    <property type="match status" value="1"/>
</dbReference>
<keyword evidence="10" id="KW-0408">Iron</keyword>
<evidence type="ECO:0000256" key="13">
    <source>
        <dbReference type="ARBA" id="ARBA00049417"/>
    </source>
</evidence>
<evidence type="ECO:0000256" key="7">
    <source>
        <dbReference type="ARBA" id="ARBA00022741"/>
    </source>
</evidence>
<evidence type="ECO:0000313" key="17">
    <source>
        <dbReference type="Proteomes" id="UP000584587"/>
    </source>
</evidence>
<dbReference type="GO" id="GO:0005524">
    <property type="term" value="F:ATP binding"/>
    <property type="evidence" value="ECO:0007669"/>
    <property type="project" value="UniProtKB-KW"/>
</dbReference>
<dbReference type="SMART" id="SM00471">
    <property type="entry name" value="HDc"/>
    <property type="match status" value="1"/>
</dbReference>
<dbReference type="NCBIfam" id="TIGR00488">
    <property type="entry name" value="bis(5'-nucleosyl)-tetraphosphatase (symmetrical) YqeK"/>
    <property type="match status" value="1"/>
</dbReference>
<dbReference type="PANTHER" id="PTHR39321:SF3">
    <property type="entry name" value="PHOSPHOPANTETHEINE ADENYLYLTRANSFERASE"/>
    <property type="match status" value="1"/>
</dbReference>
<dbReference type="InterPro" id="IPR006674">
    <property type="entry name" value="HD_domain"/>
</dbReference>
<evidence type="ECO:0000256" key="2">
    <source>
        <dbReference type="ARBA" id="ARBA00005019"/>
    </source>
</evidence>
<dbReference type="GO" id="GO:0009435">
    <property type="term" value="P:NAD+ biosynthetic process"/>
    <property type="evidence" value="ECO:0007669"/>
    <property type="project" value="UniProtKB-UniRule"/>
</dbReference>
<comment type="pathway">
    <text evidence="2 14">Cofactor biosynthesis; NAD(+) biosynthesis; deamido-NAD(+) from nicotinate D-ribonucleotide: step 1/1.</text>
</comment>
<feature type="domain" description="HD/PDEase" evidence="15">
    <location>
        <begin position="196"/>
        <end position="321"/>
    </location>
</feature>
<evidence type="ECO:0000256" key="9">
    <source>
        <dbReference type="ARBA" id="ARBA00022840"/>
    </source>
</evidence>
<dbReference type="Gene3D" id="1.10.3210.10">
    <property type="entry name" value="Hypothetical protein af1432"/>
    <property type="match status" value="1"/>
</dbReference>
<evidence type="ECO:0000313" key="16">
    <source>
        <dbReference type="EMBL" id="NKE38257.1"/>
    </source>
</evidence>
<evidence type="ECO:0000256" key="14">
    <source>
        <dbReference type="HAMAP-Rule" id="MF_00244"/>
    </source>
</evidence>
<organism evidence="16 17">
    <name type="scientific">Spiroplasma platyhelix PALS-1</name>
    <dbReference type="NCBI Taxonomy" id="1276218"/>
    <lineage>
        <taxon>Bacteria</taxon>
        <taxon>Bacillati</taxon>
        <taxon>Mycoplasmatota</taxon>
        <taxon>Mollicutes</taxon>
        <taxon>Entomoplasmatales</taxon>
        <taxon>Spiroplasmataceae</taxon>
        <taxon>Spiroplasma</taxon>
    </lineage>
</organism>
<dbReference type="CDD" id="cd02165">
    <property type="entry name" value="NMNAT"/>
    <property type="match status" value="1"/>
</dbReference>
<dbReference type="CDD" id="cd00077">
    <property type="entry name" value="HDc"/>
    <property type="match status" value="1"/>
</dbReference>
<dbReference type="PANTHER" id="PTHR39321">
    <property type="entry name" value="NICOTINATE-NUCLEOTIDE ADENYLYLTRANSFERASE-RELATED"/>
    <property type="match status" value="1"/>
</dbReference>
<keyword evidence="6" id="KW-0479">Metal-binding</keyword>
<keyword evidence="7 14" id="KW-0547">Nucleotide-binding</keyword>
<keyword evidence="4 14" id="KW-0808">Transferase</keyword>
<reference evidence="16 17" key="1">
    <citation type="submission" date="2020-04" db="EMBL/GenBank/DDBJ databases">
        <title>Complete genome sequence of Spiroplasma platyhelix ATCC 51748, an insect isolate.</title>
        <authorList>
            <person name="Green E.A."/>
            <person name="Klassen J.L."/>
        </authorList>
    </citation>
    <scope>NUCLEOTIDE SEQUENCE [LARGE SCALE GENOMIC DNA]</scope>
    <source>
        <strain evidence="16 17">PALS-1</strain>
    </source>
</reference>
<keyword evidence="5 14" id="KW-0548">Nucleotidyltransferase</keyword>
<dbReference type="NCBIfam" id="NF005519">
    <property type="entry name" value="PRK07152.1"/>
    <property type="match status" value="1"/>
</dbReference>
<dbReference type="SUPFAM" id="SSF52374">
    <property type="entry name" value="Nucleotidylyl transferase"/>
    <property type="match status" value="1"/>
</dbReference>
<dbReference type="RefSeq" id="WP_168104975.1">
    <property type="nucleotide sequence ID" value="NZ_CP051215.1"/>
</dbReference>
<dbReference type="HAMAP" id="MF_00244">
    <property type="entry name" value="NaMN_adenylyltr"/>
    <property type="match status" value="1"/>
</dbReference>
<comment type="caution">
    <text evidence="16">The sequence shown here is derived from an EMBL/GenBank/DDBJ whole genome shotgun (WGS) entry which is preliminary data.</text>
</comment>
<dbReference type="InterPro" id="IPR003607">
    <property type="entry name" value="HD/PDEase_dom"/>
</dbReference>
<dbReference type="InterPro" id="IPR005249">
    <property type="entry name" value="YqeK"/>
</dbReference>
<dbReference type="GO" id="GO:0008803">
    <property type="term" value="F:bis(5'-nucleosyl)-tetraphosphatase (symmetrical) activity"/>
    <property type="evidence" value="ECO:0007669"/>
    <property type="project" value="UniProtKB-EC"/>
</dbReference>
<dbReference type="SUPFAM" id="SSF109604">
    <property type="entry name" value="HD-domain/PDEase-like"/>
    <property type="match status" value="1"/>
</dbReference>
<dbReference type="AlphaFoldDB" id="A0A846U472"/>
<evidence type="ECO:0000256" key="6">
    <source>
        <dbReference type="ARBA" id="ARBA00022723"/>
    </source>
</evidence>
<dbReference type="InterPro" id="IPR005248">
    <property type="entry name" value="NadD/NMNAT"/>
</dbReference>
<proteinExistence type="inferred from homology"/>
<evidence type="ECO:0000256" key="11">
    <source>
        <dbReference type="ARBA" id="ARBA00023027"/>
    </source>
</evidence>
<dbReference type="InterPro" id="IPR014729">
    <property type="entry name" value="Rossmann-like_a/b/a_fold"/>
</dbReference>
<evidence type="ECO:0000256" key="8">
    <source>
        <dbReference type="ARBA" id="ARBA00022801"/>
    </source>
</evidence>
<protein>
    <recommendedName>
        <fullName evidence="14">Probable nicotinate-nucleotide adenylyltransferase</fullName>
        <ecNumber evidence="14">2.7.7.18</ecNumber>
    </recommendedName>
    <alternativeName>
        <fullName evidence="14">Deamido-NAD(+) diphosphorylase</fullName>
    </alternativeName>
    <alternativeName>
        <fullName evidence="14">Deamido-NAD(+) pyrophosphorylase</fullName>
    </alternativeName>
    <alternativeName>
        <fullName evidence="14">Nicotinate mononucleotide adenylyltransferase</fullName>
        <shortName evidence="14">NaMN adenylyltransferase</shortName>
    </alternativeName>
</protein>
<keyword evidence="8" id="KW-0378">Hydrolase</keyword>
<dbReference type="InterPro" id="IPR004821">
    <property type="entry name" value="Cyt_trans-like"/>
</dbReference>
<gene>
    <name evidence="14" type="primary">nadD</name>
    <name evidence="16" type="ORF">HER12_00605</name>
</gene>
<evidence type="ECO:0000256" key="1">
    <source>
        <dbReference type="ARBA" id="ARBA00002324"/>
    </source>
</evidence>
<dbReference type="Proteomes" id="UP000584587">
    <property type="component" value="Unassembled WGS sequence"/>
</dbReference>
<dbReference type="Pfam" id="PF01966">
    <property type="entry name" value="HD"/>
    <property type="match status" value="1"/>
</dbReference>
<evidence type="ECO:0000256" key="3">
    <source>
        <dbReference type="ARBA" id="ARBA00022642"/>
    </source>
</evidence>
<dbReference type="EC" id="2.7.7.18" evidence="14"/>
<comment type="catalytic activity">
    <reaction evidence="12 14">
        <text>nicotinate beta-D-ribonucleotide + ATP + H(+) = deamido-NAD(+) + diphosphate</text>
        <dbReference type="Rhea" id="RHEA:22860"/>
        <dbReference type="ChEBI" id="CHEBI:15378"/>
        <dbReference type="ChEBI" id="CHEBI:30616"/>
        <dbReference type="ChEBI" id="CHEBI:33019"/>
        <dbReference type="ChEBI" id="CHEBI:57502"/>
        <dbReference type="ChEBI" id="CHEBI:58437"/>
        <dbReference type="EC" id="2.7.7.18"/>
    </reaction>
</comment>
<dbReference type="Pfam" id="PF01467">
    <property type="entry name" value="CTP_transf_like"/>
    <property type="match status" value="1"/>
</dbReference>
<dbReference type="GO" id="GO:0046872">
    <property type="term" value="F:metal ion binding"/>
    <property type="evidence" value="ECO:0007669"/>
    <property type="project" value="UniProtKB-KW"/>
</dbReference>
<keyword evidence="3 14" id="KW-0662">Pyridine nucleotide biosynthesis</keyword>
<dbReference type="NCBIfam" id="TIGR00125">
    <property type="entry name" value="cyt_tran_rel"/>
    <property type="match status" value="1"/>
</dbReference>
<comment type="function">
    <text evidence="1 14">Catalyzes the reversible adenylation of nicotinate mononucleotide (NaMN) to nicotinic acid adenine dinucleotide (NaAD).</text>
</comment>
<dbReference type="GO" id="GO:0004515">
    <property type="term" value="F:nicotinate-nucleotide adenylyltransferase activity"/>
    <property type="evidence" value="ECO:0007669"/>
    <property type="project" value="UniProtKB-UniRule"/>
</dbReference>
<sequence>MKKIGILGGTFDPIHNQHIKIAKTAFSKLKLDEVWILPNKKNPLKNNVSATTEQRIAMIKLAIKNLAWLKLNEYELKSKSKVSYSINTIKYLTKTYPKTEFFFIIGSDNLATLNQWKGIDELNKLVKIIVVNRPHYPKTIELMQRYHCENLVVQPSSDVSSSKIRTGEAIELLDPKVIDYINNNLIYAQERLNFNLDQERIQHCLNVGQAAKELAIKHHVDPNQALIAGTFHDIAKQWPKTQLTKYLNKYYPEGLTAPFNLYHAYVGALYLKHHLKFHDQDIIDAIFKHTSGDLKMSKLDLIVFLADKISKERKYPEVKTLRKLAAKDLSLAFSKYLELLRTNLLNKNVKLNQEFNLIYEKWHKN</sequence>
<evidence type="ECO:0000256" key="5">
    <source>
        <dbReference type="ARBA" id="ARBA00022695"/>
    </source>
</evidence>
<keyword evidence="17" id="KW-1185">Reference proteome</keyword>
<keyword evidence="9 14" id="KW-0067">ATP-binding</keyword>
<evidence type="ECO:0000256" key="12">
    <source>
        <dbReference type="ARBA" id="ARBA00048721"/>
    </source>
</evidence>
<dbReference type="EMBL" id="JAAVVK010000001">
    <property type="protein sequence ID" value="NKE38257.1"/>
    <property type="molecule type" value="Genomic_DNA"/>
</dbReference>
<evidence type="ECO:0000256" key="10">
    <source>
        <dbReference type="ARBA" id="ARBA00023004"/>
    </source>
</evidence>
<name>A0A846U472_9MOLU</name>
<evidence type="ECO:0000259" key="15">
    <source>
        <dbReference type="SMART" id="SM00471"/>
    </source>
</evidence>
<evidence type="ECO:0000256" key="4">
    <source>
        <dbReference type="ARBA" id="ARBA00022679"/>
    </source>
</evidence>